<dbReference type="CDD" id="cd01335">
    <property type="entry name" value="Radical_SAM"/>
    <property type="match status" value="1"/>
</dbReference>
<dbReference type="InterPro" id="IPR034457">
    <property type="entry name" value="Organic_radical-activating"/>
</dbReference>
<dbReference type="GO" id="GO:0046872">
    <property type="term" value="F:metal ion binding"/>
    <property type="evidence" value="ECO:0007669"/>
    <property type="project" value="UniProtKB-KW"/>
</dbReference>
<dbReference type="InterPro" id="IPR012840">
    <property type="entry name" value="NrdG2"/>
</dbReference>
<protein>
    <submittedName>
        <fullName evidence="8">Ribonucleoside-triphosphate reductase</fullName>
    </submittedName>
</protein>
<comment type="caution">
    <text evidence="8">The sequence shown here is derived from an EMBL/GenBank/DDBJ whole genome shotgun (WGS) entry which is preliminary data.</text>
</comment>
<dbReference type="PANTHER" id="PTHR30352:SF5">
    <property type="entry name" value="PYRUVATE FORMATE-LYASE 1-ACTIVATING ENZYME"/>
    <property type="match status" value="1"/>
</dbReference>
<proteinExistence type="predicted"/>
<accession>A0A8J7W6U2</accession>
<evidence type="ECO:0000313" key="8">
    <source>
        <dbReference type="EMBL" id="MBR1369421.1"/>
    </source>
</evidence>
<evidence type="ECO:0000256" key="5">
    <source>
        <dbReference type="ARBA" id="ARBA00023004"/>
    </source>
</evidence>
<evidence type="ECO:0000313" key="9">
    <source>
        <dbReference type="Proteomes" id="UP000730161"/>
    </source>
</evidence>
<dbReference type="Proteomes" id="UP000730161">
    <property type="component" value="Unassembled WGS sequence"/>
</dbReference>
<evidence type="ECO:0000259" key="7">
    <source>
        <dbReference type="PROSITE" id="PS51918"/>
    </source>
</evidence>
<dbReference type="Gene3D" id="3.20.20.70">
    <property type="entry name" value="Aldolase class I"/>
    <property type="match status" value="1"/>
</dbReference>
<dbReference type="Pfam" id="PF04055">
    <property type="entry name" value="Radical_SAM"/>
    <property type="match status" value="1"/>
</dbReference>
<keyword evidence="9" id="KW-1185">Reference proteome</keyword>
<evidence type="ECO:0000256" key="6">
    <source>
        <dbReference type="ARBA" id="ARBA00023014"/>
    </source>
</evidence>
<dbReference type="InterPro" id="IPR058240">
    <property type="entry name" value="rSAM_sf"/>
</dbReference>
<dbReference type="PANTHER" id="PTHR30352">
    <property type="entry name" value="PYRUVATE FORMATE-LYASE-ACTIVATING ENZYME"/>
    <property type="match status" value="1"/>
</dbReference>
<dbReference type="PROSITE" id="PS51918">
    <property type="entry name" value="RADICAL_SAM"/>
    <property type="match status" value="1"/>
</dbReference>
<dbReference type="SUPFAM" id="SSF102114">
    <property type="entry name" value="Radical SAM enzymes"/>
    <property type="match status" value="1"/>
</dbReference>
<name>A0A8J7W6U2_9EURY</name>
<keyword evidence="5" id="KW-0408">Iron</keyword>
<dbReference type="InterPro" id="IPR007197">
    <property type="entry name" value="rSAM"/>
</dbReference>
<evidence type="ECO:0000256" key="2">
    <source>
        <dbReference type="ARBA" id="ARBA00022485"/>
    </source>
</evidence>
<keyword evidence="3" id="KW-0949">S-adenosyl-L-methionine</keyword>
<dbReference type="InterPro" id="IPR013785">
    <property type="entry name" value="Aldolase_TIM"/>
</dbReference>
<dbReference type="SFLD" id="SFLDG01094">
    <property type="entry name" value="Uncharacterised_Radical_SAM_Su"/>
    <property type="match status" value="1"/>
</dbReference>
<feature type="domain" description="Radical SAM core" evidence="7">
    <location>
        <begin position="15"/>
        <end position="236"/>
    </location>
</feature>
<evidence type="ECO:0000256" key="1">
    <source>
        <dbReference type="ARBA" id="ARBA00001966"/>
    </source>
</evidence>
<dbReference type="NCBIfam" id="TIGR02495">
    <property type="entry name" value="NrdG2"/>
    <property type="match status" value="1"/>
</dbReference>
<evidence type="ECO:0000256" key="4">
    <source>
        <dbReference type="ARBA" id="ARBA00022723"/>
    </source>
</evidence>
<reference evidence="8" key="1">
    <citation type="submission" date="2014-12" db="EMBL/GenBank/DDBJ databases">
        <authorList>
            <person name="Huang H.-H."/>
            <person name="Chen S.-C."/>
            <person name="Lai M.-C."/>
        </authorList>
    </citation>
    <scope>NUCLEOTIDE SEQUENCE</scope>
    <source>
        <strain evidence="8">K1F9705b</strain>
    </source>
</reference>
<sequence>MRINFGGFIPISTVDWPGRAVCTVFLRGCPVRCDYCHNRDLQNGEDYRSVDEIIDLIRSTRIAVSGVVFSGGEPTQQGEALVELARRAKGEGFLVGLHTNGVYPAVISDLIAERAVDRIALDIKARWNRYDNLLREKYALAVKETLKVCKTAYMQGKLPEFQVVITLFRGYEDEVRYISAEAEGVDLVLQQGIFGRVRPLSSDELREIADGIGRPVIIRTREEGETRYEGNRIGRSSGERQR</sequence>
<dbReference type="AlphaFoldDB" id="A0A8J7W6U2"/>
<dbReference type="EMBL" id="JWHL01000012">
    <property type="protein sequence ID" value="MBR1369421.1"/>
    <property type="molecule type" value="Genomic_DNA"/>
</dbReference>
<dbReference type="GO" id="GO:0051539">
    <property type="term" value="F:4 iron, 4 sulfur cluster binding"/>
    <property type="evidence" value="ECO:0007669"/>
    <property type="project" value="UniProtKB-KW"/>
</dbReference>
<evidence type="ECO:0000256" key="3">
    <source>
        <dbReference type="ARBA" id="ARBA00022691"/>
    </source>
</evidence>
<gene>
    <name evidence="8" type="ORF">RJ53_07915</name>
</gene>
<dbReference type="SFLD" id="SFLDS00029">
    <property type="entry name" value="Radical_SAM"/>
    <property type="match status" value="1"/>
</dbReference>
<keyword evidence="4" id="KW-0479">Metal-binding</keyword>
<keyword evidence="6" id="KW-0411">Iron-sulfur</keyword>
<organism evidence="8 9">
    <name type="scientific">Methanocalculus chunghsingensis</name>
    <dbReference type="NCBI Taxonomy" id="156457"/>
    <lineage>
        <taxon>Archaea</taxon>
        <taxon>Methanobacteriati</taxon>
        <taxon>Methanobacteriota</taxon>
        <taxon>Stenosarchaea group</taxon>
        <taxon>Methanomicrobia</taxon>
        <taxon>Methanomicrobiales</taxon>
        <taxon>Methanocalculaceae</taxon>
        <taxon>Methanocalculus</taxon>
    </lineage>
</organism>
<dbReference type="GO" id="GO:0003824">
    <property type="term" value="F:catalytic activity"/>
    <property type="evidence" value="ECO:0007669"/>
    <property type="project" value="InterPro"/>
</dbReference>
<comment type="cofactor">
    <cofactor evidence="1">
        <name>[4Fe-4S] cluster</name>
        <dbReference type="ChEBI" id="CHEBI:49883"/>
    </cofactor>
</comment>
<keyword evidence="2" id="KW-0004">4Fe-4S</keyword>